<dbReference type="EMBL" id="CM043024">
    <property type="protein sequence ID" value="KAI4454244.1"/>
    <property type="molecule type" value="Genomic_DNA"/>
</dbReference>
<dbReference type="Proteomes" id="UP001056778">
    <property type="component" value="Chromosome 10"/>
</dbReference>
<evidence type="ECO:0000313" key="1">
    <source>
        <dbReference type="EMBL" id="KAI4454244.1"/>
    </source>
</evidence>
<keyword evidence="1" id="KW-0687">Ribonucleoprotein</keyword>
<gene>
    <name evidence="1" type="ORF">MML48_10g00020132</name>
</gene>
<protein>
    <submittedName>
        <fullName evidence="1">Heterogeneous nuclear ribonucleoprotein</fullName>
    </submittedName>
</protein>
<accession>A0ACB9SG04</accession>
<comment type="caution">
    <text evidence="1">The sequence shown here is derived from an EMBL/GenBank/DDBJ whole genome shotgun (WGS) entry which is preliminary data.</text>
</comment>
<name>A0ACB9SG04_HOLOL</name>
<sequence length="365" mass="42221">MNYSEMINRIQKYQATTNYRLIYGITHRSWEMDGWSHSVPLEKSQIFVSGIPRDALEDELIPFFTTIGVVLKFKLLTIKNSLYNSGCAVVTYCHSRVAEVASKALSDTHFNGIILTMEKVSDNCRLYLGGIPETKSKDEVWKTLIHCGITGIVDVIMYKSYRKNCLNRGYVFVEFRTYVEAAQTRLLHKNLILWGQKMVIEWSVPLPAINDDIMSKVKILFIRNIKVTMPEESFELLIKDSIGNIQLEKVYKFKDYAFIHFLTRNDAQHALELLQELFTMYTTEEQIEFYTWYLEGSSLRQVAALFSVQYPNRPIPSHSTIANAINKLKTCGCINTIHNKKRSKRPRVITEDLKLNVVVAYVEPF</sequence>
<keyword evidence="2" id="KW-1185">Reference proteome</keyword>
<proteinExistence type="predicted"/>
<reference evidence="1" key="1">
    <citation type="submission" date="2022-04" db="EMBL/GenBank/DDBJ databases">
        <title>Chromosome-scale genome assembly of Holotrichia oblita Faldermann.</title>
        <authorList>
            <person name="Rongchong L."/>
        </authorList>
    </citation>
    <scope>NUCLEOTIDE SEQUENCE</scope>
    <source>
        <strain evidence="1">81SQS9</strain>
    </source>
</reference>
<evidence type="ECO:0000313" key="2">
    <source>
        <dbReference type="Proteomes" id="UP001056778"/>
    </source>
</evidence>
<organism evidence="1 2">
    <name type="scientific">Holotrichia oblita</name>
    <name type="common">Chafer beetle</name>
    <dbReference type="NCBI Taxonomy" id="644536"/>
    <lineage>
        <taxon>Eukaryota</taxon>
        <taxon>Metazoa</taxon>
        <taxon>Ecdysozoa</taxon>
        <taxon>Arthropoda</taxon>
        <taxon>Hexapoda</taxon>
        <taxon>Insecta</taxon>
        <taxon>Pterygota</taxon>
        <taxon>Neoptera</taxon>
        <taxon>Endopterygota</taxon>
        <taxon>Coleoptera</taxon>
        <taxon>Polyphaga</taxon>
        <taxon>Scarabaeiformia</taxon>
        <taxon>Scarabaeidae</taxon>
        <taxon>Melolonthinae</taxon>
        <taxon>Holotrichia</taxon>
    </lineage>
</organism>